<geneLocation type="mitochondrion" evidence="1"/>
<protein>
    <submittedName>
        <fullName evidence="1">Uncharacterized protein</fullName>
    </submittedName>
</protein>
<proteinExistence type="predicted"/>
<keyword evidence="1" id="KW-0496">Mitochondrion</keyword>
<accession>A0A1Y0B4Q1</accession>
<name>A0A1Y0B4Q1_9LAMI</name>
<gene>
    <name evidence="1" type="ORF">AEK19_MT2160</name>
</gene>
<dbReference type="EMBL" id="KY774314">
    <property type="protein sequence ID" value="ART32309.1"/>
    <property type="molecule type" value="Genomic_DNA"/>
</dbReference>
<evidence type="ECO:0000313" key="1">
    <source>
        <dbReference type="EMBL" id="ART32309.1"/>
    </source>
</evidence>
<dbReference type="AlphaFoldDB" id="A0A1Y0B4Q1"/>
<reference evidence="1" key="1">
    <citation type="submission" date="2017-03" db="EMBL/GenBank/DDBJ databases">
        <title>The mitochondrial genome of the carnivorous plant Utricularia reniformis (Lentibulariaceae): structure, comparative analysis and evolutionary landmarks.</title>
        <authorList>
            <person name="Silva S.R."/>
            <person name="Alvarenga D.O."/>
            <person name="Michael T.P."/>
            <person name="Miranda V.F.O."/>
            <person name="Varani A.M."/>
        </authorList>
    </citation>
    <scope>NUCLEOTIDE SEQUENCE</scope>
</reference>
<sequence length="64" mass="7324">MGTKQGLPSSFSSEKIKPWYFLYRLEALASLIDSRTFPTRASVKNQLFMLYPWGLLLIKGRAKA</sequence>
<organism evidence="1">
    <name type="scientific">Utricularia reniformis</name>
    <dbReference type="NCBI Taxonomy" id="192314"/>
    <lineage>
        <taxon>Eukaryota</taxon>
        <taxon>Viridiplantae</taxon>
        <taxon>Streptophyta</taxon>
        <taxon>Embryophyta</taxon>
        <taxon>Tracheophyta</taxon>
        <taxon>Spermatophyta</taxon>
        <taxon>Magnoliopsida</taxon>
        <taxon>eudicotyledons</taxon>
        <taxon>Gunneridae</taxon>
        <taxon>Pentapetalae</taxon>
        <taxon>asterids</taxon>
        <taxon>lamiids</taxon>
        <taxon>Lamiales</taxon>
        <taxon>Lentibulariaceae</taxon>
        <taxon>Utricularia</taxon>
    </lineage>
</organism>